<dbReference type="Proteomes" id="UP000284277">
    <property type="component" value="Unassembled WGS sequence"/>
</dbReference>
<dbReference type="InterPro" id="IPR023375">
    <property type="entry name" value="ADC_dom_sf"/>
</dbReference>
<reference evidence="1 2" key="1">
    <citation type="submission" date="2016-08" db="EMBL/GenBank/DDBJ databases">
        <title>A new outlook on sporulation: Clostridium algidixylanolyticum.</title>
        <authorList>
            <person name="Poppleton D.I."/>
            <person name="Gribaldo S."/>
        </authorList>
    </citation>
    <scope>NUCLEOTIDE SEQUENCE [LARGE SCALE GENOMIC DNA]</scope>
    <source>
        <strain evidence="1 2">SPL73</strain>
    </source>
</reference>
<sequence length="251" mass="27857">MTSEDVLSLQSMPAASASYGRPPCRFINREFFTVTYKSDPAAIREAVPEPLEPDGSNTVTYEWIKMPDSSGLGSYEESGIVIPCTYHGEACNFVAQMYLDNAPAILAGREIWGFPKKWGHPTLRVDETETLTGRLIYNNVLVATGTMPFKYNTLDKTEIAKTIAKKQVNLKLIPDVDGNPAIAQLVSYHLEDITVKGAWSGPARLNLIPHVNAPVADLPVKSYVEGRHFIADLTLPYASVMYDYLKDRKEN</sequence>
<proteinExistence type="predicted"/>
<dbReference type="InterPro" id="IPR010451">
    <property type="entry name" value="Acetoacetate_decarboxylase"/>
</dbReference>
<dbReference type="Gene3D" id="2.40.400.10">
    <property type="entry name" value="Acetoacetate decarboxylase-like"/>
    <property type="match status" value="1"/>
</dbReference>
<dbReference type="GO" id="GO:0016829">
    <property type="term" value="F:lyase activity"/>
    <property type="evidence" value="ECO:0007669"/>
    <property type="project" value="InterPro"/>
</dbReference>
<dbReference type="EMBL" id="MCIA01000030">
    <property type="protein sequence ID" value="RKD30778.1"/>
    <property type="molecule type" value="Genomic_DNA"/>
</dbReference>
<dbReference type="OrthoDB" id="1633687at2"/>
<dbReference type="RefSeq" id="WP_120197568.1">
    <property type="nucleotide sequence ID" value="NZ_MCIA01000030.1"/>
</dbReference>
<dbReference type="NCBIfam" id="NF002614">
    <property type="entry name" value="PRK02265.1"/>
    <property type="match status" value="1"/>
</dbReference>
<name>A0A419T019_9FIRM</name>
<comment type="caution">
    <text evidence="1">The sequence shown here is derived from an EMBL/GenBank/DDBJ whole genome shotgun (WGS) entry which is preliminary data.</text>
</comment>
<keyword evidence="2" id="KW-1185">Reference proteome</keyword>
<evidence type="ECO:0000313" key="2">
    <source>
        <dbReference type="Proteomes" id="UP000284277"/>
    </source>
</evidence>
<dbReference type="AlphaFoldDB" id="A0A419T019"/>
<organism evidence="1 2">
    <name type="scientific">Lacrimispora algidixylanolytica</name>
    <dbReference type="NCBI Taxonomy" id="94868"/>
    <lineage>
        <taxon>Bacteria</taxon>
        <taxon>Bacillati</taxon>
        <taxon>Bacillota</taxon>
        <taxon>Clostridia</taxon>
        <taxon>Lachnospirales</taxon>
        <taxon>Lachnospiraceae</taxon>
        <taxon>Lacrimispora</taxon>
    </lineage>
</organism>
<gene>
    <name evidence="1" type="ORF">BET01_05535</name>
</gene>
<protein>
    <submittedName>
        <fullName evidence="1">Acetoacetate decarboxylase</fullName>
    </submittedName>
</protein>
<dbReference type="Pfam" id="PF06314">
    <property type="entry name" value="ADC"/>
    <property type="match status" value="1"/>
</dbReference>
<accession>A0A419T019</accession>
<evidence type="ECO:0000313" key="1">
    <source>
        <dbReference type="EMBL" id="RKD30778.1"/>
    </source>
</evidence>
<dbReference type="SUPFAM" id="SSF160104">
    <property type="entry name" value="Acetoacetate decarboxylase-like"/>
    <property type="match status" value="1"/>
</dbReference>